<dbReference type="EMBL" id="CM047942">
    <property type="protein sequence ID" value="KAI9901896.1"/>
    <property type="molecule type" value="Genomic_DNA"/>
</dbReference>
<organism evidence="1 2">
    <name type="scientific">Trichothecium roseum</name>
    <dbReference type="NCBI Taxonomy" id="47278"/>
    <lineage>
        <taxon>Eukaryota</taxon>
        <taxon>Fungi</taxon>
        <taxon>Dikarya</taxon>
        <taxon>Ascomycota</taxon>
        <taxon>Pezizomycotina</taxon>
        <taxon>Sordariomycetes</taxon>
        <taxon>Hypocreomycetidae</taxon>
        <taxon>Hypocreales</taxon>
        <taxon>Hypocreales incertae sedis</taxon>
        <taxon>Trichothecium</taxon>
    </lineage>
</organism>
<evidence type="ECO:0000313" key="2">
    <source>
        <dbReference type="Proteomes" id="UP001163324"/>
    </source>
</evidence>
<reference evidence="1" key="1">
    <citation type="submission" date="2022-10" db="EMBL/GenBank/DDBJ databases">
        <title>Complete Genome of Trichothecium roseum strain YXFP-22015, a Plant Pathogen Isolated from Citrus.</title>
        <authorList>
            <person name="Wang Y."/>
            <person name="Zhu L."/>
        </authorList>
    </citation>
    <scope>NUCLEOTIDE SEQUENCE</scope>
    <source>
        <strain evidence="1">YXFP-22015</strain>
    </source>
</reference>
<sequence>MDPRFAATREDLYNLQMEVKQVQYTQANHGERLMRLEKRQADDAALKSVWNSPFPGVLAGTPQQGPVPQSDMFDDLDEQGEQLLGSLHLGPTEEEPARRGAASRANSVRFDESALHGSSWSGHNARHSGDFGTTRPGSGFMMERSLSHKSDGRHSSAGHSVHSHYSVASGRASSLGLDTGFATGDEEDEDSLSITEPPVSFYVLGTVPSIVRCWLTTNYAHATLLYADICTGSQKSTLDQSLIKELDLTDEVQRDIDGIQRIRLNVYFAEAVVTQRSGRSTSPERLVPSMSVVFEVVNSEATSYSGESRTGIRTFIGSDALRAHSADVLFSRNLMVLQGNDRSRLRVPFVRPEDENAFRYISTTHSLPEKPKLNANAAPFILSDSEPVPEPLAPGPDQDDERQNGFVSLTAARPGAMKLPDPTGPSDAKSDSEKSGKPATEVDFTSKESGSASDISRRESSTGIWGSWRNSGSAGDGPQGTNGPLSGYQPAARGGRNMKVLKPQKASSARTGAAYEPAPSGKPPVEGRRKSLASSVGDGGSGGNNRWEGKRVVSSGVEEKSPAPSNHDSRSNGALPRSANPVGGASAFSWMTPPGKTKNQ</sequence>
<proteinExistence type="predicted"/>
<gene>
    <name evidence="1" type="ORF">N3K66_003713</name>
</gene>
<accession>A0ACC0V7J8</accession>
<name>A0ACC0V7J8_9HYPO</name>
<dbReference type="Proteomes" id="UP001163324">
    <property type="component" value="Chromosome 3"/>
</dbReference>
<comment type="caution">
    <text evidence="1">The sequence shown here is derived from an EMBL/GenBank/DDBJ whole genome shotgun (WGS) entry which is preliminary data.</text>
</comment>
<evidence type="ECO:0000313" key="1">
    <source>
        <dbReference type="EMBL" id="KAI9901896.1"/>
    </source>
</evidence>
<protein>
    <submittedName>
        <fullName evidence="1">Uncharacterized protein</fullName>
    </submittedName>
</protein>
<keyword evidence="2" id="KW-1185">Reference proteome</keyword>